<dbReference type="EMBL" id="MKQR01000007">
    <property type="protein sequence ID" value="OLR94240.1"/>
    <property type="molecule type" value="Genomic_DNA"/>
</dbReference>
<gene>
    <name evidence="2" type="ORF">BJP25_10660</name>
</gene>
<dbReference type="GO" id="GO:0070967">
    <property type="term" value="F:coenzyme F420 binding"/>
    <property type="evidence" value="ECO:0007669"/>
    <property type="project" value="TreeGrafter"/>
</dbReference>
<name>A0A1Q9LQE0_9PSEU</name>
<dbReference type="InterPro" id="IPR052019">
    <property type="entry name" value="F420H2_bilvrd_red/Heme_oxyg"/>
</dbReference>
<sequence>MADALTPLADSKYLLVRTFRRTGKPVDTPVWHVREGDHLLFWTVSDSGKVKRIRNNPEVEVAPCTLRGTPTGPFRKATATLLPAAETATVRRKISKRYGLMGWLTTTGSKLRRGDKGTVGVSVSLT</sequence>
<dbReference type="InterPro" id="IPR019965">
    <property type="entry name" value="PPOX_F420-dep_Rv2061_put"/>
</dbReference>
<dbReference type="PANTHER" id="PTHR35176:SF11">
    <property type="entry name" value="PYRIDOXAMINE 5'-PHOSPHATE OXIDASE FAMILY PROTEIN"/>
    <property type="match status" value="1"/>
</dbReference>
<dbReference type="OrthoDB" id="5738083at2"/>
<dbReference type="GO" id="GO:0005829">
    <property type="term" value="C:cytosol"/>
    <property type="evidence" value="ECO:0007669"/>
    <property type="project" value="TreeGrafter"/>
</dbReference>
<keyword evidence="3" id="KW-1185">Reference proteome</keyword>
<dbReference type="SUPFAM" id="SSF50475">
    <property type="entry name" value="FMN-binding split barrel"/>
    <property type="match status" value="1"/>
</dbReference>
<dbReference type="NCBIfam" id="TIGR03666">
    <property type="entry name" value="Rv2061_F420"/>
    <property type="match status" value="1"/>
</dbReference>
<dbReference type="InterPro" id="IPR012349">
    <property type="entry name" value="Split_barrel_FMN-bd"/>
</dbReference>
<keyword evidence="1" id="KW-0560">Oxidoreductase</keyword>
<accession>A0A1Q9LQE0</accession>
<evidence type="ECO:0000313" key="3">
    <source>
        <dbReference type="Proteomes" id="UP000186040"/>
    </source>
</evidence>
<dbReference type="RefSeq" id="WP_075973622.1">
    <property type="nucleotide sequence ID" value="NZ_MKQR01000007.1"/>
</dbReference>
<dbReference type="Gene3D" id="2.30.110.10">
    <property type="entry name" value="Electron Transport, Fmn-binding Protein, Chain A"/>
    <property type="match status" value="1"/>
</dbReference>
<dbReference type="PANTHER" id="PTHR35176">
    <property type="entry name" value="HEME OXYGENASE HI_0854-RELATED"/>
    <property type="match status" value="1"/>
</dbReference>
<dbReference type="GO" id="GO:0016627">
    <property type="term" value="F:oxidoreductase activity, acting on the CH-CH group of donors"/>
    <property type="evidence" value="ECO:0007669"/>
    <property type="project" value="TreeGrafter"/>
</dbReference>
<dbReference type="AlphaFoldDB" id="A0A1Q9LQE0"/>
<organism evidence="2 3">
    <name type="scientific">Actinokineospora bangkokensis</name>
    <dbReference type="NCBI Taxonomy" id="1193682"/>
    <lineage>
        <taxon>Bacteria</taxon>
        <taxon>Bacillati</taxon>
        <taxon>Actinomycetota</taxon>
        <taxon>Actinomycetes</taxon>
        <taxon>Pseudonocardiales</taxon>
        <taxon>Pseudonocardiaceae</taxon>
        <taxon>Actinokineospora</taxon>
    </lineage>
</organism>
<reference evidence="2 3" key="1">
    <citation type="submission" date="2016-10" db="EMBL/GenBank/DDBJ databases">
        <title>The Draft Genome Sequence of Actinokineospora bangkokensis 44EHWT reveals the biosynthetic pathway of antifungal compounds Thailandins with unusual extender unit butylmalonyl-CoA.</title>
        <authorList>
            <person name="Greule A."/>
            <person name="Intra B."/>
            <person name="Flemming S."/>
            <person name="Rommel M.G."/>
            <person name="Panbangred W."/>
            <person name="Bechthold A."/>
        </authorList>
    </citation>
    <scope>NUCLEOTIDE SEQUENCE [LARGE SCALE GENOMIC DNA]</scope>
    <source>
        <strain evidence="2 3">44EHW</strain>
    </source>
</reference>
<protein>
    <submittedName>
        <fullName evidence="2">PPOX class F420-dependent enzyme</fullName>
    </submittedName>
</protein>
<dbReference type="Proteomes" id="UP000186040">
    <property type="component" value="Unassembled WGS sequence"/>
</dbReference>
<dbReference type="STRING" id="1193682.BJP25_10660"/>
<evidence type="ECO:0000256" key="1">
    <source>
        <dbReference type="ARBA" id="ARBA00023002"/>
    </source>
</evidence>
<proteinExistence type="predicted"/>
<comment type="caution">
    <text evidence="2">The sequence shown here is derived from an EMBL/GenBank/DDBJ whole genome shotgun (WGS) entry which is preliminary data.</text>
</comment>
<evidence type="ECO:0000313" key="2">
    <source>
        <dbReference type="EMBL" id="OLR94240.1"/>
    </source>
</evidence>